<dbReference type="CDD" id="cd00077">
    <property type="entry name" value="HDc"/>
    <property type="match status" value="1"/>
</dbReference>
<gene>
    <name evidence="2" type="ORF">UW22_C0057G0003</name>
</gene>
<dbReference type="InterPro" id="IPR006674">
    <property type="entry name" value="HD_domain"/>
</dbReference>
<dbReference type="Proteomes" id="UP000034617">
    <property type="component" value="Unassembled WGS sequence"/>
</dbReference>
<evidence type="ECO:0000313" key="2">
    <source>
        <dbReference type="EMBL" id="KKT35191.1"/>
    </source>
</evidence>
<proteinExistence type="predicted"/>
<organism evidence="2 3">
    <name type="scientific">Candidatus Gottesmanbacteria bacterium GW2011_GWB1_44_11c</name>
    <dbReference type="NCBI Taxonomy" id="1618447"/>
    <lineage>
        <taxon>Bacteria</taxon>
        <taxon>Candidatus Gottesmaniibacteriota</taxon>
    </lineage>
</organism>
<dbReference type="InterPro" id="IPR003607">
    <property type="entry name" value="HD/PDEase_dom"/>
</dbReference>
<feature type="domain" description="HD" evidence="1">
    <location>
        <begin position="23"/>
        <end position="119"/>
    </location>
</feature>
<sequence length="177" mass="20231">MIPDEKTVKGLWDRYHLPPYKRIHCETVGKVALMIAKMTKGEKVNEHLLVASALLHDIDKNIEKLAGEQHPDTGVRVLKQEGMDEVAEVIRTHPLHMILDEKTGPKTIEQQVLFIADKMTKQDFIGLEKRFDLWRTEDKDEISRKVLDASYPKAIALRDEILGTAGITEEELILLLK</sequence>
<dbReference type="InterPro" id="IPR006675">
    <property type="entry name" value="HDIG_dom"/>
</dbReference>
<dbReference type="NCBIfam" id="TIGR00277">
    <property type="entry name" value="HDIG"/>
    <property type="match status" value="1"/>
</dbReference>
<name>A0A0G1GJS3_9BACT</name>
<reference evidence="2 3" key="1">
    <citation type="journal article" date="2015" name="Nature">
        <title>rRNA introns, odd ribosomes, and small enigmatic genomes across a large radiation of phyla.</title>
        <authorList>
            <person name="Brown C.T."/>
            <person name="Hug L.A."/>
            <person name="Thomas B.C."/>
            <person name="Sharon I."/>
            <person name="Castelle C.J."/>
            <person name="Singh A."/>
            <person name="Wilkins M.J."/>
            <person name="Williams K.H."/>
            <person name="Banfield J.F."/>
        </authorList>
    </citation>
    <scope>NUCLEOTIDE SEQUENCE [LARGE SCALE GENOMIC DNA]</scope>
</reference>
<dbReference type="Pfam" id="PF01966">
    <property type="entry name" value="HD"/>
    <property type="match status" value="1"/>
</dbReference>
<dbReference type="SUPFAM" id="SSF109604">
    <property type="entry name" value="HD-domain/PDEase-like"/>
    <property type="match status" value="1"/>
</dbReference>
<dbReference type="AlphaFoldDB" id="A0A0G1GJS3"/>
<accession>A0A0G1GJS3</accession>
<dbReference type="EMBL" id="LCHM01000057">
    <property type="protein sequence ID" value="KKT35191.1"/>
    <property type="molecule type" value="Genomic_DNA"/>
</dbReference>
<protein>
    <recommendedName>
        <fullName evidence="1">HD domain-containing protein</fullName>
    </recommendedName>
</protein>
<comment type="caution">
    <text evidence="2">The sequence shown here is derived from an EMBL/GenBank/DDBJ whole genome shotgun (WGS) entry which is preliminary data.</text>
</comment>
<evidence type="ECO:0000259" key="1">
    <source>
        <dbReference type="Pfam" id="PF01966"/>
    </source>
</evidence>
<dbReference type="Gene3D" id="1.10.3210.10">
    <property type="entry name" value="Hypothetical protein af1432"/>
    <property type="match status" value="1"/>
</dbReference>
<evidence type="ECO:0000313" key="3">
    <source>
        <dbReference type="Proteomes" id="UP000034617"/>
    </source>
</evidence>